<feature type="binding site" evidence="11">
    <location>
        <position position="336"/>
    </location>
    <ligand>
        <name>(2R)-2-phosphoglycerate</name>
        <dbReference type="ChEBI" id="CHEBI:58289"/>
    </ligand>
</feature>
<dbReference type="SUPFAM" id="SSF51604">
    <property type="entry name" value="Enolase C-terminal domain-like"/>
    <property type="match status" value="1"/>
</dbReference>
<name>Q6SET0_9BACT</name>
<dbReference type="HAMAP" id="MF_00318">
    <property type="entry name" value="Enolase"/>
    <property type="match status" value="1"/>
</dbReference>
<evidence type="ECO:0000259" key="15">
    <source>
        <dbReference type="SMART" id="SM01192"/>
    </source>
</evidence>
<dbReference type="PANTHER" id="PTHR11902:SF1">
    <property type="entry name" value="ENOLASE"/>
    <property type="match status" value="1"/>
</dbReference>
<dbReference type="InterPro" id="IPR036849">
    <property type="entry name" value="Enolase-like_C_sf"/>
</dbReference>
<feature type="binding site" evidence="13">
    <location>
        <position position="154"/>
    </location>
    <ligand>
        <name>substrate</name>
    </ligand>
</feature>
<dbReference type="InterPro" id="IPR020810">
    <property type="entry name" value="Enolase_C"/>
</dbReference>
<evidence type="ECO:0000256" key="6">
    <source>
        <dbReference type="ARBA" id="ARBA00022525"/>
    </source>
</evidence>
<dbReference type="SFLD" id="SFLDS00001">
    <property type="entry name" value="Enolase"/>
    <property type="match status" value="1"/>
</dbReference>
<feature type="domain" description="Enolase N-terminal" evidence="16">
    <location>
        <begin position="3"/>
        <end position="133"/>
    </location>
</feature>
<feature type="domain" description="Enolase C-terminal TIM barrel" evidence="15">
    <location>
        <begin position="138"/>
        <end position="424"/>
    </location>
</feature>
<feature type="binding site" evidence="11">
    <location>
        <position position="366"/>
    </location>
    <ligand>
        <name>(2R)-2-phosphoglycerate</name>
        <dbReference type="ChEBI" id="CHEBI:58289"/>
    </ligand>
</feature>
<evidence type="ECO:0000256" key="2">
    <source>
        <dbReference type="ARBA" id="ARBA00009604"/>
    </source>
</evidence>
<keyword evidence="7 11" id="KW-0479">Metal-binding</keyword>
<keyword evidence="6 11" id="KW-0964">Secreted</keyword>
<feature type="binding site" evidence="11 14">
    <location>
        <position position="241"/>
    </location>
    <ligand>
        <name>Mg(2+)</name>
        <dbReference type="ChEBI" id="CHEBI:18420"/>
    </ligand>
</feature>
<dbReference type="GO" id="GO:0005576">
    <property type="term" value="C:extracellular region"/>
    <property type="evidence" value="ECO:0007669"/>
    <property type="project" value="UniProtKB-SubCell"/>
</dbReference>
<dbReference type="SUPFAM" id="SSF54826">
    <property type="entry name" value="Enolase N-terminal domain-like"/>
    <property type="match status" value="1"/>
</dbReference>
<feature type="binding site" evidence="13">
    <location>
        <position position="387"/>
    </location>
    <ligand>
        <name>substrate</name>
    </ligand>
</feature>
<dbReference type="SFLD" id="SFLDG00178">
    <property type="entry name" value="enolase"/>
    <property type="match status" value="1"/>
</dbReference>
<feature type="active site" description="Proton donor" evidence="11 12">
    <location>
        <position position="204"/>
    </location>
</feature>
<evidence type="ECO:0000256" key="4">
    <source>
        <dbReference type="ARBA" id="ARBA00017068"/>
    </source>
</evidence>
<dbReference type="Pfam" id="PF03952">
    <property type="entry name" value="Enolase_N"/>
    <property type="match status" value="1"/>
</dbReference>
<dbReference type="CDD" id="cd03313">
    <property type="entry name" value="enolase"/>
    <property type="match status" value="1"/>
</dbReference>
<evidence type="ECO:0000256" key="3">
    <source>
        <dbReference type="ARBA" id="ARBA00012058"/>
    </source>
</evidence>
<dbReference type="SFLD" id="SFLDF00002">
    <property type="entry name" value="enolase"/>
    <property type="match status" value="1"/>
</dbReference>
<feature type="binding site" evidence="13">
    <location>
        <begin position="363"/>
        <end position="366"/>
    </location>
    <ligand>
        <name>substrate</name>
    </ligand>
</feature>
<reference evidence="17" key="1">
    <citation type="submission" date="2003-11" db="EMBL/GenBank/DDBJ databases">
        <authorList>
            <person name="Heidelberg J.F."/>
            <person name="Eisen J.A."/>
            <person name="Nelson W.C."/>
            <person name="DeLong E.F."/>
        </authorList>
    </citation>
    <scope>NUCLEOTIDE SEQUENCE</scope>
</reference>
<evidence type="ECO:0000313" key="17">
    <source>
        <dbReference type="EMBL" id="AAR38492.1"/>
    </source>
</evidence>
<dbReference type="InterPro" id="IPR029017">
    <property type="entry name" value="Enolase-like_N"/>
</dbReference>
<proteinExistence type="inferred from homology"/>
<dbReference type="PIRSF" id="PIRSF001400">
    <property type="entry name" value="Enolase"/>
    <property type="match status" value="1"/>
</dbReference>
<comment type="catalytic activity">
    <reaction evidence="11">
        <text>(2R)-2-phosphoglycerate = phosphoenolpyruvate + H2O</text>
        <dbReference type="Rhea" id="RHEA:10164"/>
        <dbReference type="ChEBI" id="CHEBI:15377"/>
        <dbReference type="ChEBI" id="CHEBI:58289"/>
        <dbReference type="ChEBI" id="CHEBI:58702"/>
        <dbReference type="EC" id="4.2.1.11"/>
    </reaction>
</comment>
<feature type="binding site" evidence="13">
    <location>
        <position position="284"/>
    </location>
    <ligand>
        <name>substrate</name>
    </ligand>
</feature>
<evidence type="ECO:0000256" key="14">
    <source>
        <dbReference type="PIRSR" id="PIRSR001400-3"/>
    </source>
</evidence>
<dbReference type="PROSITE" id="PS00164">
    <property type="entry name" value="ENOLASE"/>
    <property type="match status" value="1"/>
</dbReference>
<organism evidence="17">
    <name type="scientific">uncultured marine bacterium 583</name>
    <dbReference type="NCBI Taxonomy" id="257403"/>
    <lineage>
        <taxon>Bacteria</taxon>
        <taxon>environmental samples</taxon>
    </lineage>
</organism>
<evidence type="ECO:0000256" key="1">
    <source>
        <dbReference type="ARBA" id="ARBA00005031"/>
    </source>
</evidence>
<evidence type="ECO:0000256" key="12">
    <source>
        <dbReference type="PIRSR" id="PIRSR001400-1"/>
    </source>
</evidence>
<dbReference type="Gene3D" id="3.30.390.10">
    <property type="entry name" value="Enolase-like, N-terminal domain"/>
    <property type="match status" value="1"/>
</dbReference>
<dbReference type="FunFam" id="3.20.20.120:FF:000001">
    <property type="entry name" value="Enolase"/>
    <property type="match status" value="1"/>
</dbReference>
<evidence type="ECO:0000256" key="8">
    <source>
        <dbReference type="ARBA" id="ARBA00022842"/>
    </source>
</evidence>
<dbReference type="GO" id="GO:0000015">
    <property type="term" value="C:phosphopyruvate hydratase complex"/>
    <property type="evidence" value="ECO:0007669"/>
    <property type="project" value="InterPro"/>
</dbReference>
<evidence type="ECO:0000259" key="16">
    <source>
        <dbReference type="SMART" id="SM01193"/>
    </source>
</evidence>
<comment type="pathway">
    <text evidence="1 11">Carbohydrate degradation; glycolysis; pyruvate from D-glyceraldehyde 3-phosphate: step 4/5.</text>
</comment>
<feature type="binding site" evidence="11 14">
    <location>
        <position position="284"/>
    </location>
    <ligand>
        <name>Mg(2+)</name>
        <dbReference type="ChEBI" id="CHEBI:18420"/>
    </ligand>
</feature>
<dbReference type="PANTHER" id="PTHR11902">
    <property type="entry name" value="ENOLASE"/>
    <property type="match status" value="1"/>
</dbReference>
<dbReference type="GO" id="GO:0009986">
    <property type="term" value="C:cell surface"/>
    <property type="evidence" value="ECO:0007669"/>
    <property type="project" value="UniProtKB-SubCell"/>
</dbReference>
<comment type="function">
    <text evidence="11">Catalyzes the reversible conversion of 2-phosphoglycerate (2-PG) into phosphoenolpyruvate (PEP). It is essential for the degradation of carbohydrates via glycolysis.</text>
</comment>
<protein>
    <recommendedName>
        <fullName evidence="4 11">Enolase</fullName>
        <ecNumber evidence="3 11">4.2.1.11</ecNumber>
    </recommendedName>
    <alternativeName>
        <fullName evidence="11">2-phospho-D-glycerate hydro-lyase</fullName>
    </alternativeName>
    <alternativeName>
        <fullName evidence="11">2-phosphoglycerate dehydratase</fullName>
    </alternativeName>
</protein>
<dbReference type="AlphaFoldDB" id="Q6SET0"/>
<dbReference type="Gene3D" id="3.20.20.120">
    <property type="entry name" value="Enolase-like C-terminal domain"/>
    <property type="match status" value="1"/>
</dbReference>
<dbReference type="Pfam" id="PF00113">
    <property type="entry name" value="Enolase_C"/>
    <property type="match status" value="1"/>
</dbReference>
<dbReference type="NCBIfam" id="TIGR01060">
    <property type="entry name" value="eno"/>
    <property type="match status" value="1"/>
</dbReference>
<sequence length="425" mass="46539">MQIKQIKAREVLDSRGNPTVEADVILNNGVFGRAMVPSGASTGQREALELRDGDKNRYLGKGVTQSVININHEINDALVDMKISNQQDIDQKMIDMDGTETKSRLGANSILAVSLACAHANANNNKQSLFRSFNFSETYQLPVPMMNIINGGEHANNSIDIQEFMIIPAGAPSFKEALRYGAEVFHHLKKLLDQGGFNTAVGDEGGFAPDLSSNEEALKVILKAIESAGYEAGKDIFIGIDAASSEFYNNGTYNLTSEGLKLSNEEFTSYLASWVEKYPIISIEDGMDENDWVGWEMLTKKLSDKVQLVGDDLFVTNSKILAKGIENNIANSILIKVNQIGTLTETFNAMKMASNAGYTCVMSHRSGETEDTTIADLSVATSCGQIKTGSLSRSDRLAKYNRLLRIEEELGDDAYYPGLSTFKHL</sequence>
<dbReference type="InterPro" id="IPR000941">
    <property type="entry name" value="Enolase"/>
</dbReference>
<feature type="binding site" evidence="13">
    <location>
        <position position="311"/>
    </location>
    <ligand>
        <name>substrate</name>
    </ligand>
</feature>
<dbReference type="GO" id="GO:0000287">
    <property type="term" value="F:magnesium ion binding"/>
    <property type="evidence" value="ECO:0007669"/>
    <property type="project" value="UniProtKB-UniRule"/>
</dbReference>
<keyword evidence="5 11" id="KW-0963">Cytoplasm</keyword>
<feature type="binding site" evidence="11 14">
    <location>
        <position position="311"/>
    </location>
    <ligand>
        <name>Mg(2+)</name>
        <dbReference type="ChEBI" id="CHEBI:18420"/>
    </ligand>
</feature>
<comment type="similarity">
    <text evidence="2 11">Belongs to the enolase family.</text>
</comment>
<feature type="binding site" evidence="11">
    <location>
        <position position="365"/>
    </location>
    <ligand>
        <name>(2R)-2-phosphoglycerate</name>
        <dbReference type="ChEBI" id="CHEBI:58289"/>
    </ligand>
</feature>
<dbReference type="EC" id="4.2.1.11" evidence="3 11"/>
<dbReference type="UniPathway" id="UPA00109">
    <property type="reaction ID" value="UER00187"/>
</dbReference>
<feature type="binding site" evidence="11">
    <location>
        <position position="387"/>
    </location>
    <ligand>
        <name>(2R)-2-phosphoglycerate</name>
        <dbReference type="ChEBI" id="CHEBI:58289"/>
    </ligand>
</feature>
<dbReference type="SMART" id="SM01192">
    <property type="entry name" value="Enolase_C"/>
    <property type="match status" value="1"/>
</dbReference>
<keyword evidence="10 11" id="KW-0456">Lyase</keyword>
<dbReference type="GO" id="GO:0006096">
    <property type="term" value="P:glycolytic process"/>
    <property type="evidence" value="ECO:0007669"/>
    <property type="project" value="UniProtKB-UniRule"/>
</dbReference>
<dbReference type="SMART" id="SM01193">
    <property type="entry name" value="Enolase_N"/>
    <property type="match status" value="1"/>
</dbReference>
<evidence type="ECO:0000256" key="10">
    <source>
        <dbReference type="ARBA" id="ARBA00023239"/>
    </source>
</evidence>
<dbReference type="InterPro" id="IPR020811">
    <property type="entry name" value="Enolase_N"/>
</dbReference>
<evidence type="ECO:0000256" key="7">
    <source>
        <dbReference type="ARBA" id="ARBA00022723"/>
    </source>
</evidence>
<comment type="cofactor">
    <cofactor evidence="11">
        <name>Mg(2+)</name>
        <dbReference type="ChEBI" id="CHEBI:18420"/>
    </cofactor>
    <text evidence="11">Binds a second Mg(2+) ion via substrate during catalysis.</text>
</comment>
<dbReference type="InterPro" id="IPR020809">
    <property type="entry name" value="Enolase_CS"/>
</dbReference>
<dbReference type="EMBL" id="AY458650">
    <property type="protein sequence ID" value="AAR38492.1"/>
    <property type="molecule type" value="Genomic_DNA"/>
</dbReference>
<evidence type="ECO:0000256" key="13">
    <source>
        <dbReference type="PIRSR" id="PIRSR001400-2"/>
    </source>
</evidence>
<evidence type="ECO:0000256" key="5">
    <source>
        <dbReference type="ARBA" id="ARBA00022490"/>
    </source>
</evidence>
<keyword evidence="9 11" id="KW-0324">Glycolysis</keyword>
<evidence type="ECO:0000256" key="9">
    <source>
        <dbReference type="ARBA" id="ARBA00023152"/>
    </source>
</evidence>
<feature type="active site" description="Proton acceptor" evidence="11 12">
    <location>
        <position position="336"/>
    </location>
</feature>
<comment type="subcellular location">
    <subcellularLocation>
        <location evidence="11">Cytoplasm</location>
    </subcellularLocation>
    <subcellularLocation>
        <location evidence="11">Secreted</location>
    </subcellularLocation>
    <subcellularLocation>
        <location evidence="11">Cell surface</location>
    </subcellularLocation>
    <text evidence="11">Fractions of enolase are present in both the cytoplasm and on the cell surface.</text>
</comment>
<accession>Q6SET0</accession>
<reference evidence="17" key="2">
    <citation type="submission" date="2003-12" db="EMBL/GenBank/DDBJ databases">
        <title>Monterey Bay Coastal Ocean Microbial Observatory environmental clone sequencing.</title>
        <authorList>
            <person name="DeLong E.F."/>
        </authorList>
    </citation>
    <scope>NUCLEOTIDE SEQUENCE</scope>
</reference>
<comment type="cofactor">
    <cofactor evidence="14">
        <name>Mg(2+)</name>
        <dbReference type="ChEBI" id="CHEBI:18420"/>
    </cofactor>
    <text evidence="14">Mg(2+) is required for catalysis and for stabilizing the dimer.</text>
</comment>
<feature type="binding site" evidence="13">
    <location>
        <position position="163"/>
    </location>
    <ligand>
        <name>substrate</name>
    </ligand>
</feature>
<dbReference type="PRINTS" id="PR00148">
    <property type="entry name" value="ENOLASE"/>
</dbReference>
<feature type="binding site" evidence="11">
    <location>
        <position position="162"/>
    </location>
    <ligand>
        <name>(2R)-2-phosphoglycerate</name>
        <dbReference type="ChEBI" id="CHEBI:58289"/>
    </ligand>
</feature>
<gene>
    <name evidence="11 17" type="primary">eno</name>
    <name evidence="17" type="ORF">MBMO_EBAC750-10A10.18</name>
</gene>
<keyword evidence="8 11" id="KW-0460">Magnesium</keyword>
<evidence type="ECO:0000256" key="11">
    <source>
        <dbReference type="HAMAP-Rule" id="MF_00318"/>
    </source>
</evidence>
<dbReference type="GO" id="GO:0004634">
    <property type="term" value="F:phosphopyruvate hydratase activity"/>
    <property type="evidence" value="ECO:0007669"/>
    <property type="project" value="UniProtKB-UniRule"/>
</dbReference>
<dbReference type="FunFam" id="3.30.390.10:FF:000001">
    <property type="entry name" value="Enolase"/>
    <property type="match status" value="1"/>
</dbReference>